<comment type="caution">
    <text evidence="1">The sequence shown here is derived from an EMBL/GenBank/DDBJ whole genome shotgun (WGS) entry which is preliminary data.</text>
</comment>
<protein>
    <recommendedName>
        <fullName evidence="3">Peptidase M48 domain-containing protein</fullName>
    </recommendedName>
</protein>
<reference evidence="1 2" key="1">
    <citation type="submission" date="2016-08" db="EMBL/GenBank/DDBJ databases">
        <authorList>
            <person name="Loux V."/>
            <person name="Rue O."/>
        </authorList>
    </citation>
    <scope>NUCLEOTIDE SEQUENCE [LARGE SCALE GENOMIC DNA]</scope>
    <source>
        <strain evidence="1 2">AFSSA_08CEB44bac</strain>
    </source>
</reference>
<accession>A0AAX2CH58</accession>
<organism evidence="1 2">
    <name type="scientific">Bacillus cytotoxicus</name>
    <dbReference type="NCBI Taxonomy" id="580165"/>
    <lineage>
        <taxon>Bacteria</taxon>
        <taxon>Bacillati</taxon>
        <taxon>Bacillota</taxon>
        <taxon>Bacilli</taxon>
        <taxon>Bacillales</taxon>
        <taxon>Bacillaceae</taxon>
        <taxon>Bacillus</taxon>
        <taxon>Bacillus cereus group</taxon>
    </lineage>
</organism>
<dbReference type="EMBL" id="FMIK01000025">
    <property type="protein sequence ID" value="SCL93580.1"/>
    <property type="molecule type" value="Genomic_DNA"/>
</dbReference>
<proteinExistence type="predicted"/>
<evidence type="ECO:0000313" key="1">
    <source>
        <dbReference type="EMBL" id="SCL93580.1"/>
    </source>
</evidence>
<gene>
    <name evidence="1" type="ORF">BCB44BAC_02221</name>
</gene>
<sequence length="143" mass="16728">MFEEYFMYHCPKIVERLTKAIERYSEKLKDIETVSNILPDVIQDVINRYSLRFNFELHLNFHLFVGGFSSNAFVNREIIGQVFLADEKLSPKLEHLRVIVAHEIGHIYHNVLLDRSGIDWHDVSWTDGAVSLYREGVATYLSK</sequence>
<name>A0AAX2CH58_9BACI</name>
<evidence type="ECO:0000313" key="2">
    <source>
        <dbReference type="Proteomes" id="UP000242164"/>
    </source>
</evidence>
<dbReference type="Proteomes" id="UP000242164">
    <property type="component" value="Unassembled WGS sequence"/>
</dbReference>
<dbReference type="AlphaFoldDB" id="A0AAX2CH58"/>
<evidence type="ECO:0008006" key="3">
    <source>
        <dbReference type="Google" id="ProtNLM"/>
    </source>
</evidence>